<dbReference type="Gene3D" id="3.30.1330.60">
    <property type="entry name" value="OmpA-like domain"/>
    <property type="match status" value="1"/>
</dbReference>
<feature type="compositionally biased region" description="Polar residues" evidence="1">
    <location>
        <begin position="1"/>
        <end position="11"/>
    </location>
</feature>
<accession>K9TK88</accession>
<evidence type="ECO:0000313" key="3">
    <source>
        <dbReference type="Proteomes" id="UP000010367"/>
    </source>
</evidence>
<organism evidence="2 3">
    <name type="scientific">Oscillatoria acuminata PCC 6304</name>
    <dbReference type="NCBI Taxonomy" id="56110"/>
    <lineage>
        <taxon>Bacteria</taxon>
        <taxon>Bacillati</taxon>
        <taxon>Cyanobacteriota</taxon>
        <taxon>Cyanophyceae</taxon>
        <taxon>Oscillatoriophycideae</taxon>
        <taxon>Oscillatoriales</taxon>
        <taxon>Oscillatoriaceae</taxon>
        <taxon>Oscillatoria</taxon>
    </lineage>
</organism>
<protein>
    <submittedName>
        <fullName evidence="2">Outer membrane protein/peptidoglycan-associated (Lipo)protein</fullName>
    </submittedName>
</protein>
<dbReference type="KEGG" id="oac:Oscil6304_2832"/>
<gene>
    <name evidence="2" type="ORF">Oscil6304_2832</name>
</gene>
<feature type="compositionally biased region" description="Basic and acidic residues" evidence="1">
    <location>
        <begin position="16"/>
        <end position="28"/>
    </location>
</feature>
<feature type="region of interest" description="Disordered" evidence="1">
    <location>
        <begin position="1"/>
        <end position="31"/>
    </location>
</feature>
<dbReference type="InterPro" id="IPR036737">
    <property type="entry name" value="OmpA-like_sf"/>
</dbReference>
<name>K9TK88_9CYAN</name>
<evidence type="ECO:0000313" key="2">
    <source>
        <dbReference type="EMBL" id="AFY82434.1"/>
    </source>
</evidence>
<keyword evidence="3" id="KW-1185">Reference proteome</keyword>
<dbReference type="STRING" id="56110.Oscil6304_2832"/>
<dbReference type="InParanoid" id="K9TK88"/>
<dbReference type="SUPFAM" id="SSF103088">
    <property type="entry name" value="OmpA-like"/>
    <property type="match status" value="1"/>
</dbReference>
<sequence>MGVTRPSQPVTPSEVGGDKAQGKSEFNPRKNPVAQIYFPTNDSKLDSQDIGILFLLANALEGAEFVSLNFYGYADKREAVDYNLQLTDLRTASVSSRLLTLLDKQNVNDYEALDVPLSEIERPQNGTTAEELKPFRRVDIEIQQLKSHIPQVK</sequence>
<reference evidence="2 3" key="1">
    <citation type="submission" date="2012-06" db="EMBL/GenBank/DDBJ databases">
        <title>Finished chromosome of genome of Oscillatoria acuminata PCC 6304.</title>
        <authorList>
            <consortium name="US DOE Joint Genome Institute"/>
            <person name="Gugger M."/>
            <person name="Coursin T."/>
            <person name="Rippka R."/>
            <person name="Tandeau De Marsac N."/>
            <person name="Huntemann M."/>
            <person name="Wei C.-L."/>
            <person name="Han J."/>
            <person name="Detter J.C."/>
            <person name="Han C."/>
            <person name="Tapia R."/>
            <person name="Davenport K."/>
            <person name="Daligault H."/>
            <person name="Erkkila T."/>
            <person name="Gu W."/>
            <person name="Munk A.C.C."/>
            <person name="Teshima H."/>
            <person name="Xu Y."/>
            <person name="Chain P."/>
            <person name="Chen A."/>
            <person name="Krypides N."/>
            <person name="Mavromatis K."/>
            <person name="Markowitz V."/>
            <person name="Szeto E."/>
            <person name="Ivanova N."/>
            <person name="Mikhailova N."/>
            <person name="Ovchinnikova G."/>
            <person name="Pagani I."/>
            <person name="Pati A."/>
            <person name="Goodwin L."/>
            <person name="Peters L."/>
            <person name="Pitluck S."/>
            <person name="Woyke T."/>
            <person name="Kerfeld C."/>
        </authorList>
    </citation>
    <scope>NUCLEOTIDE SEQUENCE [LARGE SCALE GENOMIC DNA]</scope>
    <source>
        <strain evidence="2 3">PCC 6304</strain>
    </source>
</reference>
<proteinExistence type="predicted"/>
<evidence type="ECO:0000256" key="1">
    <source>
        <dbReference type="SAM" id="MobiDB-lite"/>
    </source>
</evidence>
<dbReference type="Proteomes" id="UP000010367">
    <property type="component" value="Chromosome"/>
</dbReference>
<dbReference type="HOGENOM" id="CLU_1711405_0_0_3"/>
<dbReference type="EMBL" id="CP003607">
    <property type="protein sequence ID" value="AFY82434.1"/>
    <property type="molecule type" value="Genomic_DNA"/>
</dbReference>
<dbReference type="AlphaFoldDB" id="K9TK88"/>